<feature type="compositionally biased region" description="Low complexity" evidence="1">
    <location>
        <begin position="181"/>
        <end position="197"/>
    </location>
</feature>
<proteinExistence type="predicted"/>
<dbReference type="AlphaFoldDB" id="A0A0E9ND70"/>
<feature type="region of interest" description="Disordered" evidence="1">
    <location>
        <begin position="249"/>
        <end position="274"/>
    </location>
</feature>
<reference evidence="2 3" key="2">
    <citation type="journal article" date="2014" name="J. Gen. Appl. Microbiol.">
        <title>The early diverging ascomycetous budding yeast Saitoella complicata has three histone deacetylases belonging to the Clr6, Hos2, and Rpd3 lineages.</title>
        <authorList>
            <person name="Nishida H."/>
            <person name="Matsumoto T."/>
            <person name="Kondo S."/>
            <person name="Hamamoto M."/>
            <person name="Yoshikawa H."/>
        </authorList>
    </citation>
    <scope>NUCLEOTIDE SEQUENCE [LARGE SCALE GENOMIC DNA]</scope>
    <source>
        <strain evidence="2 3">NRRL Y-17804</strain>
    </source>
</reference>
<evidence type="ECO:0000313" key="3">
    <source>
        <dbReference type="Proteomes" id="UP000033140"/>
    </source>
</evidence>
<name>A0A0E9ND70_SAICN</name>
<sequence>MGVQSNLHPNTLYPLTNTEQAHRSSITSSFHDFYGATLRFPTIPIPAPRRTIEMTASPSTPPSRFLRSTGAHSPPPTPLHGARYDPDTHITRRPTPRPTCSGTASRRGAQAQIKEMEQQVRPVPQGLATPMKTPARKRMNALDTVGGRTSRVLFPVPEAPVGDIDIFTDSRDRVPTLDSDPSNPFNASPMPSSPSANTRSKSRRPVPGAPSEDGMVYVFRGKKVVRKAPTTPSFADDLEPTRLFAPPPAAERPISSGSAMDLDEPDLVPATPARRVEKKRKVEFEPITPITGHRSRVMQGEVEGEGVRKRLRFA</sequence>
<reference evidence="2 3" key="1">
    <citation type="journal article" date="2011" name="J. Gen. Appl. Microbiol.">
        <title>Draft genome sequencing of the enigmatic yeast Saitoella complicata.</title>
        <authorList>
            <person name="Nishida H."/>
            <person name="Hamamoto M."/>
            <person name="Sugiyama J."/>
        </authorList>
    </citation>
    <scope>NUCLEOTIDE SEQUENCE [LARGE SCALE GENOMIC DNA]</scope>
    <source>
        <strain evidence="2 3">NRRL Y-17804</strain>
    </source>
</reference>
<protein>
    <submittedName>
        <fullName evidence="2">Uncharacterized protein</fullName>
    </submittedName>
</protein>
<organism evidence="2 3">
    <name type="scientific">Saitoella complicata (strain BCRC 22490 / CBS 7301 / JCM 7358 / NBRC 10748 / NRRL Y-17804)</name>
    <dbReference type="NCBI Taxonomy" id="698492"/>
    <lineage>
        <taxon>Eukaryota</taxon>
        <taxon>Fungi</taxon>
        <taxon>Dikarya</taxon>
        <taxon>Ascomycota</taxon>
        <taxon>Taphrinomycotina</taxon>
        <taxon>Taphrinomycotina incertae sedis</taxon>
        <taxon>Saitoella</taxon>
    </lineage>
</organism>
<keyword evidence="3" id="KW-1185">Reference proteome</keyword>
<evidence type="ECO:0000256" key="1">
    <source>
        <dbReference type="SAM" id="MobiDB-lite"/>
    </source>
</evidence>
<comment type="caution">
    <text evidence="2">The sequence shown here is derived from an EMBL/GenBank/DDBJ whole genome shotgun (WGS) entry which is preliminary data.</text>
</comment>
<gene>
    <name evidence="2" type="ORF">G7K_1855-t1</name>
</gene>
<accession>A0A0E9ND70</accession>
<evidence type="ECO:0000313" key="2">
    <source>
        <dbReference type="EMBL" id="GAO47656.1"/>
    </source>
</evidence>
<reference evidence="2 3" key="3">
    <citation type="journal article" date="2015" name="Genome Announc.">
        <title>Draft Genome Sequence of the Archiascomycetous Yeast Saitoella complicata.</title>
        <authorList>
            <person name="Yamauchi K."/>
            <person name="Kondo S."/>
            <person name="Hamamoto M."/>
            <person name="Takahashi Y."/>
            <person name="Ogura Y."/>
            <person name="Hayashi T."/>
            <person name="Nishida H."/>
        </authorList>
    </citation>
    <scope>NUCLEOTIDE SEQUENCE [LARGE SCALE GENOMIC DNA]</scope>
    <source>
        <strain evidence="2 3">NRRL Y-17804</strain>
    </source>
</reference>
<feature type="region of interest" description="Disordered" evidence="1">
    <location>
        <begin position="163"/>
        <end position="214"/>
    </location>
</feature>
<dbReference type="Proteomes" id="UP000033140">
    <property type="component" value="Unassembled WGS sequence"/>
</dbReference>
<feature type="region of interest" description="Disordered" evidence="1">
    <location>
        <begin position="53"/>
        <end position="111"/>
    </location>
</feature>
<dbReference type="EMBL" id="BACD03000010">
    <property type="protein sequence ID" value="GAO47656.1"/>
    <property type="molecule type" value="Genomic_DNA"/>
</dbReference>